<dbReference type="RefSeq" id="WP_083626064.1">
    <property type="nucleotide sequence ID" value="NZ_LR734883.1"/>
</dbReference>
<dbReference type="SUPFAM" id="SSF50978">
    <property type="entry name" value="WD40 repeat-like"/>
    <property type="match status" value="1"/>
</dbReference>
<dbReference type="PROSITE" id="PS50294">
    <property type="entry name" value="WD_REPEATS_REGION"/>
    <property type="match status" value="4"/>
</dbReference>
<dbReference type="Pfam" id="PF00400">
    <property type="entry name" value="WD40"/>
    <property type="match status" value="6"/>
</dbReference>
<dbReference type="Proteomes" id="UP000184550">
    <property type="component" value="Unassembled WGS sequence"/>
</dbReference>
<evidence type="ECO:0000313" key="6">
    <source>
        <dbReference type="Proteomes" id="UP000184550"/>
    </source>
</evidence>
<evidence type="ECO:0000256" key="3">
    <source>
        <dbReference type="PROSITE-ProRule" id="PRU00221"/>
    </source>
</evidence>
<dbReference type="InterPro" id="IPR001680">
    <property type="entry name" value="WD40_rpt"/>
</dbReference>
<dbReference type="InterPro" id="IPR019775">
    <property type="entry name" value="WD40_repeat_CS"/>
</dbReference>
<proteinExistence type="predicted"/>
<feature type="region of interest" description="Disordered" evidence="4">
    <location>
        <begin position="1142"/>
        <end position="1184"/>
    </location>
</feature>
<dbReference type="PANTHER" id="PTHR44019">
    <property type="entry name" value="WD REPEAT-CONTAINING PROTEIN 55"/>
    <property type="match status" value="1"/>
</dbReference>
<feature type="repeat" description="WD" evidence="3">
    <location>
        <begin position="246"/>
        <end position="278"/>
    </location>
</feature>
<dbReference type="Gene3D" id="2.130.10.10">
    <property type="entry name" value="YVTN repeat-like/Quinoprotein amine dehydrogenase"/>
    <property type="match status" value="3"/>
</dbReference>
<feature type="compositionally biased region" description="Polar residues" evidence="4">
    <location>
        <begin position="962"/>
        <end position="973"/>
    </location>
</feature>
<evidence type="ECO:0000256" key="1">
    <source>
        <dbReference type="ARBA" id="ARBA00022574"/>
    </source>
</evidence>
<feature type="compositionally biased region" description="Polar residues" evidence="4">
    <location>
        <begin position="1142"/>
        <end position="1153"/>
    </location>
</feature>
<evidence type="ECO:0000256" key="2">
    <source>
        <dbReference type="ARBA" id="ARBA00022737"/>
    </source>
</evidence>
<dbReference type="InterPro" id="IPR050505">
    <property type="entry name" value="WDR55/POC1"/>
</dbReference>
<feature type="repeat" description="WD" evidence="3">
    <location>
        <begin position="367"/>
        <end position="407"/>
    </location>
</feature>
<keyword evidence="1 3" id="KW-0853">WD repeat</keyword>
<sequence>MTEPSKQPAIQNLRGKLTSPDIQQRLKALSDCLKVDQGLDLLAQQALTDPSEQVKQSAYWVLYGDHPYLTENVNLRSPNIILQDTISCVAISSEHKIIVGGGWKTIRIWNLETGKLVNTINAHSHWVLSVAISSNGQYLVSSSIDKTVKLWNLKTKINLHTFTGHTSWVNAVKITPDHQTLISGSADKTIKVWSLEKKQLVHTFNGHTGWISCLAISSDSQVLISGSTDKTIKVWDLTNKQLLRTIEEHSDWIQNVAISSDDQSLVTGSRDGTLKIWQKDPKTPAKTENFNIPFLTDAFAFFFGKSNNESLFQLLVNSLKCVKTITGKFQTITNFDITPNGNIQVIGTNNGSIYIQSPNQYSNQSRINGHARFISSIAVSSNSKLFVSGSRDWIKLWDLQKGEPLYLLEGEYPKLKSLQINPDYRELYCGESQQFNVKGFDQYNQPFSLGQVTWTAQGGTIKNGRFTAGNISGSNFKIQAQVNSVSCQVLITILEKPKLTSLKINPSETSLYCGKSQQFNVKGFDQYNQPIKIDQINWTATGGTIKNGLFQAGNISGSNFKIQAQVNSVSCQVLITILEKPKLTSLIINPSTTTLYCGDSQQFSAKGFDQYNQPFSIGKVTWTADNIELPNHGRFVASHFEETVTITATVETISQSVQVEVIEFPRLTSLSISPSLIEMCPGQTYQFTVEGLDQRGNSIAIKNVNWTATGGTIYDKGNYTVGDNSQGQFTITASIPGQTISTTAKIIVPSILTNLIISPQTISAEPNEPITFQVMGLDQIGNWIWVNNIEWKCTAGGRIDREGVFKGGYDKKQVTVTAKVGLLQVSATVNILPVLRRIKIYPPQNIFLEPNENITFNVVGFDQYGNKFETGNIVWEATGGIIDQKGKFTAKDNDKGLYKVTAKVSPLSPYDIRSKILALGIYTKLISRSIYWTERLSSVSDKIRSVLFPNSAETEIQEESETTNNISPASEQNSSSELSNFEIDLQAWLIKQAIKITIRLLNWVGDSCINFAQISDSVNIQVIPVLRKLRIQPEQVEIKSDQHFQFEVTGFDQQGDFIEPNYIEWDATGGTINQNGDFVPSASSNGSYEIYATAIPENISDLAEIKIVRVTQKPDVYITSDFSNRNPGQPSVIVKVIKTVGLDNSKNNPNPEQTSRPTPSPTPRPTPRPTPTPTPGDGIGVLTV</sequence>
<name>A0A7Z9E4S0_9CYAN</name>
<dbReference type="OrthoDB" id="422888at2"/>
<dbReference type="Gene3D" id="2.60.40.1080">
    <property type="match status" value="2"/>
</dbReference>
<dbReference type="SMART" id="SM00320">
    <property type="entry name" value="WD40"/>
    <property type="match status" value="7"/>
</dbReference>
<evidence type="ECO:0008006" key="7">
    <source>
        <dbReference type="Google" id="ProtNLM"/>
    </source>
</evidence>
<evidence type="ECO:0000313" key="5">
    <source>
        <dbReference type="EMBL" id="VXD24711.1"/>
    </source>
</evidence>
<keyword evidence="6" id="KW-1185">Reference proteome</keyword>
<accession>A0A7Z9E4S0</accession>
<feature type="region of interest" description="Disordered" evidence="4">
    <location>
        <begin position="954"/>
        <end position="973"/>
    </location>
</feature>
<feature type="repeat" description="WD" evidence="3">
    <location>
        <begin position="120"/>
        <end position="161"/>
    </location>
</feature>
<comment type="caution">
    <text evidence="5">The sequence shown here is derived from an EMBL/GenBank/DDBJ whole genome shotgun (WGS) entry which is preliminary data.</text>
</comment>
<feature type="repeat" description="WD" evidence="3">
    <location>
        <begin position="162"/>
        <end position="203"/>
    </location>
</feature>
<dbReference type="PANTHER" id="PTHR44019:SF8">
    <property type="entry name" value="POC1 CENTRIOLAR PROTEIN HOMOLOG"/>
    <property type="match status" value="1"/>
</dbReference>
<dbReference type="InterPro" id="IPR015943">
    <property type="entry name" value="WD40/YVTN_repeat-like_dom_sf"/>
</dbReference>
<dbReference type="PROSITE" id="PS00678">
    <property type="entry name" value="WD_REPEATS_1"/>
    <property type="match status" value="2"/>
</dbReference>
<dbReference type="InterPro" id="IPR036322">
    <property type="entry name" value="WD40_repeat_dom_sf"/>
</dbReference>
<feature type="repeat" description="WD" evidence="3">
    <location>
        <begin position="204"/>
        <end position="245"/>
    </location>
</feature>
<dbReference type="PRINTS" id="PR00320">
    <property type="entry name" value="GPROTEINBRPT"/>
</dbReference>
<evidence type="ECO:0000256" key="4">
    <source>
        <dbReference type="SAM" id="MobiDB-lite"/>
    </source>
</evidence>
<dbReference type="PROSITE" id="PS50082">
    <property type="entry name" value="WD_REPEATS_2"/>
    <property type="match status" value="5"/>
</dbReference>
<keyword evidence="2" id="KW-0677">Repeat</keyword>
<organism evidence="5 6">
    <name type="scientific">Planktothrix serta PCC 8927</name>
    <dbReference type="NCBI Taxonomy" id="671068"/>
    <lineage>
        <taxon>Bacteria</taxon>
        <taxon>Bacillati</taxon>
        <taxon>Cyanobacteriota</taxon>
        <taxon>Cyanophyceae</taxon>
        <taxon>Oscillatoriophycideae</taxon>
        <taxon>Oscillatoriales</taxon>
        <taxon>Microcoleaceae</taxon>
        <taxon>Planktothrix</taxon>
    </lineage>
</organism>
<reference evidence="5" key="1">
    <citation type="submission" date="2019-10" db="EMBL/GenBank/DDBJ databases">
        <authorList>
            <consortium name="Genoscope - CEA"/>
            <person name="William W."/>
        </authorList>
    </citation>
    <scope>NUCLEOTIDE SEQUENCE [LARGE SCALE GENOMIC DNA]</scope>
    <source>
        <strain evidence="5">BBR_PRJEB10992</strain>
    </source>
</reference>
<dbReference type="AlphaFoldDB" id="A0A7Z9E4S0"/>
<gene>
    <name evidence="5" type="ORF">PL8927_830090</name>
</gene>
<dbReference type="EMBL" id="CZCU02000161">
    <property type="protein sequence ID" value="VXD24711.1"/>
    <property type="molecule type" value="Genomic_DNA"/>
</dbReference>
<dbReference type="CDD" id="cd00200">
    <property type="entry name" value="WD40"/>
    <property type="match status" value="1"/>
</dbReference>
<protein>
    <recommendedName>
        <fullName evidence="7">WD40 repeat-containing protein</fullName>
    </recommendedName>
</protein>
<dbReference type="InterPro" id="IPR020472">
    <property type="entry name" value="WD40_PAC1"/>
</dbReference>
<feature type="compositionally biased region" description="Pro residues" evidence="4">
    <location>
        <begin position="1158"/>
        <end position="1174"/>
    </location>
</feature>